<dbReference type="AlphaFoldDB" id="A0A7J7GMY3"/>
<evidence type="ECO:0000256" key="2">
    <source>
        <dbReference type="ARBA" id="ARBA00022676"/>
    </source>
</evidence>
<dbReference type="PANTHER" id="PTHR48046:SF1">
    <property type="entry name" value="GLYCOSYLTRANSFERASE-RELATED"/>
    <property type="match status" value="1"/>
</dbReference>
<evidence type="ECO:0000256" key="3">
    <source>
        <dbReference type="ARBA" id="ARBA00022679"/>
    </source>
</evidence>
<organism evidence="6 7">
    <name type="scientific">Camellia sinensis</name>
    <name type="common">Tea plant</name>
    <name type="synonym">Thea sinensis</name>
    <dbReference type="NCBI Taxonomy" id="4442"/>
    <lineage>
        <taxon>Eukaryota</taxon>
        <taxon>Viridiplantae</taxon>
        <taxon>Streptophyta</taxon>
        <taxon>Embryophyta</taxon>
        <taxon>Tracheophyta</taxon>
        <taxon>Spermatophyta</taxon>
        <taxon>Magnoliopsida</taxon>
        <taxon>eudicotyledons</taxon>
        <taxon>Gunneridae</taxon>
        <taxon>Pentapetalae</taxon>
        <taxon>asterids</taxon>
        <taxon>Ericales</taxon>
        <taxon>Theaceae</taxon>
        <taxon>Camellia</taxon>
    </lineage>
</organism>
<dbReference type="Gene3D" id="3.40.50.2000">
    <property type="entry name" value="Glycogen Phosphorylase B"/>
    <property type="match status" value="1"/>
</dbReference>
<dbReference type="Pfam" id="PF00201">
    <property type="entry name" value="UDPGT"/>
    <property type="match status" value="1"/>
</dbReference>
<dbReference type="PANTHER" id="PTHR48046">
    <property type="entry name" value="UDP-GLYCOSYLTRANSFERASE 72E1"/>
    <property type="match status" value="1"/>
</dbReference>
<sequence length="144" mass="15992">MKGGDPDSIWVVRSPDKDSASGVHYNAQSINTDDDPFDFLPKGFVERTTRGGLGLLVRSWALQIQILSHGSTGGFLSHCGWNSILESLVNGVPLIAWPLFGEQEMHTEMLTKQFKIAFRPKKNENDDLVGREIAKLVRDLIIGE</sequence>
<dbReference type="EMBL" id="JACBKZ010000009">
    <property type="protein sequence ID" value="KAF5942139.1"/>
    <property type="molecule type" value="Genomic_DNA"/>
</dbReference>
<dbReference type="PROSITE" id="PS00375">
    <property type="entry name" value="UDPGT"/>
    <property type="match status" value="1"/>
</dbReference>
<keyword evidence="2 5" id="KW-0328">Glycosyltransferase</keyword>
<dbReference type="InterPro" id="IPR002213">
    <property type="entry name" value="UDP_glucos_trans"/>
</dbReference>
<evidence type="ECO:0000256" key="5">
    <source>
        <dbReference type="RuleBase" id="RU003718"/>
    </source>
</evidence>
<reference evidence="6 7" key="2">
    <citation type="submission" date="2020-07" db="EMBL/GenBank/DDBJ databases">
        <title>Genome assembly of wild tea tree DASZ reveals pedigree and selection history of tea varieties.</title>
        <authorList>
            <person name="Zhang W."/>
        </authorList>
    </citation>
    <scope>NUCLEOTIDE SEQUENCE [LARGE SCALE GENOMIC DNA]</scope>
    <source>
        <strain evidence="7">cv. G240</strain>
        <tissue evidence="6">Leaf</tissue>
    </source>
</reference>
<comment type="caution">
    <text evidence="6">The sequence shown here is derived from an EMBL/GenBank/DDBJ whole genome shotgun (WGS) entry which is preliminary data.</text>
</comment>
<evidence type="ECO:0000313" key="7">
    <source>
        <dbReference type="Proteomes" id="UP000593564"/>
    </source>
</evidence>
<dbReference type="InterPro" id="IPR035595">
    <property type="entry name" value="UDP_glycos_trans_CS"/>
</dbReference>
<keyword evidence="3 5" id="KW-0808">Transferase</keyword>
<dbReference type="GO" id="GO:0008194">
    <property type="term" value="F:UDP-glycosyltransferase activity"/>
    <property type="evidence" value="ECO:0007669"/>
    <property type="project" value="InterPro"/>
</dbReference>
<protein>
    <recommendedName>
        <fullName evidence="8">UDP-glycosyltransferases domain-containing protein</fullName>
    </recommendedName>
</protein>
<evidence type="ECO:0000256" key="1">
    <source>
        <dbReference type="ARBA" id="ARBA00009995"/>
    </source>
</evidence>
<proteinExistence type="inferred from homology"/>
<dbReference type="GO" id="GO:0009813">
    <property type="term" value="P:flavonoid biosynthetic process"/>
    <property type="evidence" value="ECO:0007669"/>
    <property type="project" value="UniProtKB-KW"/>
</dbReference>
<gene>
    <name evidence="6" type="ORF">HYC85_019781</name>
</gene>
<dbReference type="SUPFAM" id="SSF53756">
    <property type="entry name" value="UDP-Glycosyltransferase/glycogen phosphorylase"/>
    <property type="match status" value="1"/>
</dbReference>
<dbReference type="Proteomes" id="UP000593564">
    <property type="component" value="Unassembled WGS sequence"/>
</dbReference>
<evidence type="ECO:0008006" key="8">
    <source>
        <dbReference type="Google" id="ProtNLM"/>
    </source>
</evidence>
<name>A0A7J7GMY3_CAMSI</name>
<accession>A0A7J7GMY3</accession>
<comment type="similarity">
    <text evidence="1 5">Belongs to the UDP-glycosyltransferase family.</text>
</comment>
<keyword evidence="4" id="KW-0284">Flavonoid biosynthesis</keyword>
<keyword evidence="7" id="KW-1185">Reference proteome</keyword>
<evidence type="ECO:0000256" key="4">
    <source>
        <dbReference type="ARBA" id="ARBA00023241"/>
    </source>
</evidence>
<reference evidence="7" key="1">
    <citation type="journal article" date="2020" name="Nat. Commun.">
        <title>Genome assembly of wild tea tree DASZ reveals pedigree and selection history of tea varieties.</title>
        <authorList>
            <person name="Zhang W."/>
            <person name="Zhang Y."/>
            <person name="Qiu H."/>
            <person name="Guo Y."/>
            <person name="Wan H."/>
            <person name="Zhang X."/>
            <person name="Scossa F."/>
            <person name="Alseekh S."/>
            <person name="Zhang Q."/>
            <person name="Wang P."/>
            <person name="Xu L."/>
            <person name="Schmidt M.H."/>
            <person name="Jia X."/>
            <person name="Li D."/>
            <person name="Zhu A."/>
            <person name="Guo F."/>
            <person name="Chen W."/>
            <person name="Ni D."/>
            <person name="Usadel B."/>
            <person name="Fernie A.R."/>
            <person name="Wen W."/>
        </authorList>
    </citation>
    <scope>NUCLEOTIDE SEQUENCE [LARGE SCALE GENOMIC DNA]</scope>
    <source>
        <strain evidence="7">cv. G240</strain>
    </source>
</reference>
<evidence type="ECO:0000313" key="6">
    <source>
        <dbReference type="EMBL" id="KAF5942139.1"/>
    </source>
</evidence>